<dbReference type="InterPro" id="IPR042252">
    <property type="entry name" value="MtfA_N"/>
</dbReference>
<evidence type="ECO:0008006" key="3">
    <source>
        <dbReference type="Google" id="ProtNLM"/>
    </source>
</evidence>
<dbReference type="PANTHER" id="PTHR30164:SF2">
    <property type="entry name" value="PROTEIN MTFA"/>
    <property type="match status" value="1"/>
</dbReference>
<dbReference type="CDD" id="cd20169">
    <property type="entry name" value="Peptidase_M90_mtfA"/>
    <property type="match status" value="1"/>
</dbReference>
<dbReference type="GO" id="GO:0008237">
    <property type="term" value="F:metallopeptidase activity"/>
    <property type="evidence" value="ECO:0007669"/>
    <property type="project" value="InterPro"/>
</dbReference>
<gene>
    <name evidence="1" type="ORF">A2V58_01345</name>
</gene>
<evidence type="ECO:0000313" key="1">
    <source>
        <dbReference type="EMBL" id="OGI57174.1"/>
    </source>
</evidence>
<dbReference type="SUPFAM" id="SSF55486">
    <property type="entry name" value="Metalloproteases ('zincins'), catalytic domain"/>
    <property type="match status" value="1"/>
</dbReference>
<organism evidence="1 2">
    <name type="scientific">Candidatus Muproteobacteria bacterium RBG_19FT_COMBO_61_10</name>
    <dbReference type="NCBI Taxonomy" id="1817761"/>
    <lineage>
        <taxon>Bacteria</taxon>
        <taxon>Pseudomonadati</taxon>
        <taxon>Pseudomonadota</taxon>
        <taxon>Candidatus Muproteobacteria</taxon>
    </lineage>
</organism>
<dbReference type="AlphaFoldDB" id="A0A1F6UIH4"/>
<dbReference type="Proteomes" id="UP000177950">
    <property type="component" value="Unassembled WGS sequence"/>
</dbReference>
<dbReference type="GO" id="GO:0004177">
    <property type="term" value="F:aminopeptidase activity"/>
    <property type="evidence" value="ECO:0007669"/>
    <property type="project" value="TreeGrafter"/>
</dbReference>
<protein>
    <recommendedName>
        <fullName evidence="3">Zinc-dependent peptidase</fullName>
    </recommendedName>
</protein>
<dbReference type="GO" id="GO:0005829">
    <property type="term" value="C:cytosol"/>
    <property type="evidence" value="ECO:0007669"/>
    <property type="project" value="TreeGrafter"/>
</dbReference>
<comment type="caution">
    <text evidence="1">The sequence shown here is derived from an EMBL/GenBank/DDBJ whole genome shotgun (WGS) entry which is preliminary data.</text>
</comment>
<dbReference type="Pfam" id="PF06167">
    <property type="entry name" value="Peptidase_M90"/>
    <property type="match status" value="1"/>
</dbReference>
<dbReference type="InterPro" id="IPR010384">
    <property type="entry name" value="MtfA_fam"/>
</dbReference>
<proteinExistence type="predicted"/>
<dbReference type="PANTHER" id="PTHR30164">
    <property type="entry name" value="MTFA PEPTIDASE"/>
    <property type="match status" value="1"/>
</dbReference>
<evidence type="ECO:0000313" key="2">
    <source>
        <dbReference type="Proteomes" id="UP000177950"/>
    </source>
</evidence>
<dbReference type="Gene3D" id="1.10.472.150">
    <property type="entry name" value="Glucose-regulated metallo-peptidase M90, N-terminal domain"/>
    <property type="match status" value="1"/>
</dbReference>
<dbReference type="EMBL" id="MFSV01000147">
    <property type="protein sequence ID" value="OGI57174.1"/>
    <property type="molecule type" value="Genomic_DNA"/>
</dbReference>
<dbReference type="Gene3D" id="3.40.390.10">
    <property type="entry name" value="Collagenase (Catalytic Domain)"/>
    <property type="match status" value="1"/>
</dbReference>
<reference evidence="1 2" key="1">
    <citation type="journal article" date="2016" name="Nat. Commun.">
        <title>Thousands of microbial genomes shed light on interconnected biogeochemical processes in an aquifer system.</title>
        <authorList>
            <person name="Anantharaman K."/>
            <person name="Brown C.T."/>
            <person name="Hug L.A."/>
            <person name="Sharon I."/>
            <person name="Castelle C.J."/>
            <person name="Probst A.J."/>
            <person name="Thomas B.C."/>
            <person name="Singh A."/>
            <person name="Wilkins M.J."/>
            <person name="Karaoz U."/>
            <person name="Brodie E.L."/>
            <person name="Williams K.H."/>
            <person name="Hubbard S.S."/>
            <person name="Banfield J.F."/>
        </authorList>
    </citation>
    <scope>NUCLEOTIDE SEQUENCE [LARGE SCALE GENOMIC DNA]</scope>
</reference>
<accession>A0A1F6UIH4</accession>
<name>A0A1F6UIH4_9PROT</name>
<sequence>MFSYIKDWRRRRIIKRSHITPAQWEAAYARLPLLQRLSPQERHDLRDLAILFLHEKSFSAAHGLVLTQHMLLIIALQACLPILHLGLDWYEGWSAIIVYPEGFVPRHTVMDEYGVVHQTQDALSGEAWQQGPIVLSWHDTEHAGELDGGNVVIHEFAHKLDMLNGAANGFPPLHPEMDAAKWASAFSAAYNHFQGQVHAGIPTGIDAYASAAPAEFFAVMSEAFFERPEVVQATYPDVYENLRQFYRQDFLAGYKQRV</sequence>
<dbReference type="InterPro" id="IPR024079">
    <property type="entry name" value="MetalloPept_cat_dom_sf"/>
</dbReference>